<dbReference type="PANTHER" id="PTHR48312:SF1">
    <property type="entry name" value="SULFOTRANSFERASE"/>
    <property type="match status" value="1"/>
</dbReference>
<dbReference type="EMBL" id="MU004184">
    <property type="protein sequence ID" value="KAF2499561.1"/>
    <property type="molecule type" value="Genomic_DNA"/>
</dbReference>
<dbReference type="Proteomes" id="UP000799750">
    <property type="component" value="Unassembled WGS sequence"/>
</dbReference>
<evidence type="ECO:0008006" key="3">
    <source>
        <dbReference type="Google" id="ProtNLM"/>
    </source>
</evidence>
<accession>A0A6A6R4A4</accession>
<keyword evidence="2" id="KW-1185">Reference proteome</keyword>
<dbReference type="PANTHER" id="PTHR48312">
    <property type="match status" value="1"/>
</dbReference>
<proteinExistence type="predicted"/>
<evidence type="ECO:0000313" key="1">
    <source>
        <dbReference type="EMBL" id="KAF2499561.1"/>
    </source>
</evidence>
<organism evidence="1 2">
    <name type="scientific">Lophium mytilinum</name>
    <dbReference type="NCBI Taxonomy" id="390894"/>
    <lineage>
        <taxon>Eukaryota</taxon>
        <taxon>Fungi</taxon>
        <taxon>Dikarya</taxon>
        <taxon>Ascomycota</taxon>
        <taxon>Pezizomycotina</taxon>
        <taxon>Dothideomycetes</taxon>
        <taxon>Pleosporomycetidae</taxon>
        <taxon>Mytilinidiales</taxon>
        <taxon>Mytilinidiaceae</taxon>
        <taxon>Lophium</taxon>
    </lineage>
</organism>
<protein>
    <recommendedName>
        <fullName evidence="3">P-loop containing nucleoside triphosphate hydrolase protein</fullName>
    </recommendedName>
</protein>
<reference evidence="1" key="1">
    <citation type="journal article" date="2020" name="Stud. Mycol.">
        <title>101 Dothideomycetes genomes: a test case for predicting lifestyles and emergence of pathogens.</title>
        <authorList>
            <person name="Haridas S."/>
            <person name="Albert R."/>
            <person name="Binder M."/>
            <person name="Bloem J."/>
            <person name="Labutti K."/>
            <person name="Salamov A."/>
            <person name="Andreopoulos B."/>
            <person name="Baker S."/>
            <person name="Barry K."/>
            <person name="Bills G."/>
            <person name="Bluhm B."/>
            <person name="Cannon C."/>
            <person name="Castanera R."/>
            <person name="Culley D."/>
            <person name="Daum C."/>
            <person name="Ezra D."/>
            <person name="Gonzalez J."/>
            <person name="Henrissat B."/>
            <person name="Kuo A."/>
            <person name="Liang C."/>
            <person name="Lipzen A."/>
            <person name="Lutzoni F."/>
            <person name="Magnuson J."/>
            <person name="Mondo S."/>
            <person name="Nolan M."/>
            <person name="Ohm R."/>
            <person name="Pangilinan J."/>
            <person name="Park H.-J."/>
            <person name="Ramirez L."/>
            <person name="Alfaro M."/>
            <person name="Sun H."/>
            <person name="Tritt A."/>
            <person name="Yoshinaga Y."/>
            <person name="Zwiers L.-H."/>
            <person name="Turgeon B."/>
            <person name="Goodwin S."/>
            <person name="Spatafora J."/>
            <person name="Crous P."/>
            <person name="Grigoriev I."/>
        </authorList>
    </citation>
    <scope>NUCLEOTIDE SEQUENCE</scope>
    <source>
        <strain evidence="1">CBS 269.34</strain>
    </source>
</reference>
<gene>
    <name evidence="1" type="ORF">BU16DRAFT_275799</name>
</gene>
<dbReference type="SUPFAM" id="SSF52540">
    <property type="entry name" value="P-loop containing nucleoside triphosphate hydrolases"/>
    <property type="match status" value="1"/>
</dbReference>
<dbReference type="OrthoDB" id="3650366at2759"/>
<dbReference type="AlphaFoldDB" id="A0A6A6R4A4"/>
<sequence>MSADPPRRFYLLTYPRTASNLLVRILALEDQANIFTGEKKSYFFGEAMASRMHTLKTTGRRPEDWTQDERISLTESYQKGFDALQKHVDSAEALGQDVFVKEHLPWFIEPISEAKYLSGQDSTDEPLWTVTTSSAQEHSPFNESILPDDFLKTWCPTFLIRHPALAFPSCYRTSVDNEGAEAARSQHAVNHVEMSVHWSRTLYDWYAQQSEKSGSNNDSTWPVILDADDVIEHPDLVRKFSKMVRLDPAKLKFAWASASEDELSKMGDIARRMTSTLDASTRIVPGKTAAGLNINEEAVKWKVEFGIEEGERIEGLVRTAMPDYEYMKARRLRS</sequence>
<evidence type="ECO:0000313" key="2">
    <source>
        <dbReference type="Proteomes" id="UP000799750"/>
    </source>
</evidence>
<name>A0A6A6R4A4_9PEZI</name>
<dbReference type="InterPro" id="IPR027417">
    <property type="entry name" value="P-loop_NTPase"/>
</dbReference>